<dbReference type="AlphaFoldDB" id="A0A2K6RRK1"/>
<name>A0A2K6RRK1_RHIRO</name>
<organism evidence="2 3">
    <name type="scientific">Rhinopithecus roxellana</name>
    <name type="common">Golden snub-nosed monkey</name>
    <name type="synonym">Pygathrix roxellana</name>
    <dbReference type="NCBI Taxonomy" id="61622"/>
    <lineage>
        <taxon>Eukaryota</taxon>
        <taxon>Metazoa</taxon>
        <taxon>Chordata</taxon>
        <taxon>Craniata</taxon>
        <taxon>Vertebrata</taxon>
        <taxon>Euteleostomi</taxon>
        <taxon>Mammalia</taxon>
        <taxon>Eutheria</taxon>
        <taxon>Euarchontoglires</taxon>
        <taxon>Primates</taxon>
        <taxon>Haplorrhini</taxon>
        <taxon>Catarrhini</taxon>
        <taxon>Cercopithecidae</taxon>
        <taxon>Colobinae</taxon>
        <taxon>Rhinopithecus</taxon>
    </lineage>
</organism>
<feature type="compositionally biased region" description="Basic and acidic residues" evidence="1">
    <location>
        <begin position="103"/>
        <end position="113"/>
    </location>
</feature>
<reference evidence="2" key="1">
    <citation type="submission" date="2025-08" db="UniProtKB">
        <authorList>
            <consortium name="Ensembl"/>
        </authorList>
    </citation>
    <scope>IDENTIFICATION</scope>
</reference>
<reference evidence="2" key="2">
    <citation type="submission" date="2025-09" db="UniProtKB">
        <authorList>
            <consortium name="Ensembl"/>
        </authorList>
    </citation>
    <scope>IDENTIFICATION</scope>
</reference>
<feature type="compositionally biased region" description="Basic and acidic residues" evidence="1">
    <location>
        <begin position="50"/>
        <end position="66"/>
    </location>
</feature>
<dbReference type="GeneTree" id="ENSGT00910000146985"/>
<dbReference type="Ensembl" id="ENSRROT00000068142.1">
    <property type="protein sequence ID" value="ENSRROP00000043631.1"/>
    <property type="gene ID" value="ENSRROG00000044843.1"/>
</dbReference>
<dbReference type="Proteomes" id="UP000233200">
    <property type="component" value="Unplaced"/>
</dbReference>
<evidence type="ECO:0000256" key="1">
    <source>
        <dbReference type="SAM" id="MobiDB-lite"/>
    </source>
</evidence>
<keyword evidence="3" id="KW-1185">Reference proteome</keyword>
<accession>A0A2K6RRK1</accession>
<evidence type="ECO:0000313" key="2">
    <source>
        <dbReference type="Ensembl" id="ENSRROP00000043631.1"/>
    </source>
</evidence>
<proteinExistence type="predicted"/>
<dbReference type="OMA" id="CRGWREK"/>
<feature type="region of interest" description="Disordered" evidence="1">
    <location>
        <begin position="1"/>
        <end position="113"/>
    </location>
</feature>
<evidence type="ECO:0000313" key="3">
    <source>
        <dbReference type="Proteomes" id="UP000233200"/>
    </source>
</evidence>
<sequence length="113" mass="11658">MMAASGRGIRGKGGREGAGAGAPLESAGSEGDRAAGTRRWRAGGAPRCRGWREKTAARGTRGREPGWRACASPGRGEGGASWGEGRQERAVARGAAHTGAVSSRRERGRESSR</sequence>
<protein>
    <submittedName>
        <fullName evidence="2">Uncharacterized protein</fullName>
    </submittedName>
</protein>